<comment type="cofactor">
    <cofactor evidence="1">
        <name>pyridoxal 5'-phosphate</name>
        <dbReference type="ChEBI" id="CHEBI:597326"/>
    </cofactor>
</comment>
<dbReference type="InterPro" id="IPR015421">
    <property type="entry name" value="PyrdxlP-dep_Trfase_major"/>
</dbReference>
<accession>A0AAD1WCB7</accession>
<name>A0AAD1WCB7_PELCU</name>
<evidence type="ECO:0000256" key="4">
    <source>
        <dbReference type="ARBA" id="ARBA00022679"/>
    </source>
</evidence>
<keyword evidence="4" id="KW-0808">Transferase</keyword>
<dbReference type="AlphaFoldDB" id="A0AAD1WCB7"/>
<keyword evidence="3 6" id="KW-0032">Aminotransferase</keyword>
<dbReference type="PANTHER" id="PTHR11751">
    <property type="entry name" value="ALANINE AMINOTRANSFERASE"/>
    <property type="match status" value="1"/>
</dbReference>
<sequence length="172" mass="19108">MGPEYFTNVELASFHSTSNGYMGKCGYREGYVEVVNLHQDIAAQLVKMLSVQLCPPVSGQTAMDVVVNPPNPEEESFNRFIREKDAVLSNLAYKAKLTEEIFTRFCALNVTLCKAPCTPFPGCSSLIKPYRELRNSEWLLICFTVCSSWKSLGSVLCQGAGSNRKKGHITLE</sequence>
<gene>
    <name evidence="6" type="ORF">PECUL_23A046314</name>
</gene>
<evidence type="ECO:0000313" key="7">
    <source>
        <dbReference type="Proteomes" id="UP001295444"/>
    </source>
</evidence>
<proteinExistence type="predicted"/>
<evidence type="ECO:0000256" key="2">
    <source>
        <dbReference type="ARBA" id="ARBA00011738"/>
    </source>
</evidence>
<organism evidence="6 7">
    <name type="scientific">Pelobates cultripes</name>
    <name type="common">Western spadefoot toad</name>
    <dbReference type="NCBI Taxonomy" id="61616"/>
    <lineage>
        <taxon>Eukaryota</taxon>
        <taxon>Metazoa</taxon>
        <taxon>Chordata</taxon>
        <taxon>Craniata</taxon>
        <taxon>Vertebrata</taxon>
        <taxon>Euteleostomi</taxon>
        <taxon>Amphibia</taxon>
        <taxon>Batrachia</taxon>
        <taxon>Anura</taxon>
        <taxon>Pelobatoidea</taxon>
        <taxon>Pelobatidae</taxon>
        <taxon>Pelobates</taxon>
    </lineage>
</organism>
<comment type="subunit">
    <text evidence="2">Homodimer.</text>
</comment>
<dbReference type="GO" id="GO:0008483">
    <property type="term" value="F:transaminase activity"/>
    <property type="evidence" value="ECO:0007669"/>
    <property type="project" value="UniProtKB-KW"/>
</dbReference>
<dbReference type="Gene3D" id="3.40.640.10">
    <property type="entry name" value="Type I PLP-dependent aspartate aminotransferase-like (Major domain)"/>
    <property type="match status" value="1"/>
</dbReference>
<evidence type="ECO:0000256" key="5">
    <source>
        <dbReference type="ARBA" id="ARBA00022898"/>
    </source>
</evidence>
<reference evidence="6" key="1">
    <citation type="submission" date="2022-03" db="EMBL/GenBank/DDBJ databases">
        <authorList>
            <person name="Alioto T."/>
            <person name="Alioto T."/>
            <person name="Gomez Garrido J."/>
        </authorList>
    </citation>
    <scope>NUCLEOTIDE SEQUENCE</scope>
</reference>
<dbReference type="EMBL" id="OW240916">
    <property type="protein sequence ID" value="CAH2297386.1"/>
    <property type="molecule type" value="Genomic_DNA"/>
</dbReference>
<keyword evidence="5" id="KW-0663">Pyridoxal phosphate</keyword>
<evidence type="ECO:0000256" key="3">
    <source>
        <dbReference type="ARBA" id="ARBA00022576"/>
    </source>
</evidence>
<keyword evidence="7" id="KW-1185">Reference proteome</keyword>
<dbReference type="PANTHER" id="PTHR11751:SF311">
    <property type="entry name" value="ALANINE AMINOTRANSFERASE 2"/>
    <property type="match status" value="1"/>
</dbReference>
<evidence type="ECO:0000313" key="6">
    <source>
        <dbReference type="EMBL" id="CAH2297386.1"/>
    </source>
</evidence>
<protein>
    <submittedName>
        <fullName evidence="6">Alanine aminotransferase 2</fullName>
    </submittedName>
</protein>
<dbReference type="InterPro" id="IPR045088">
    <property type="entry name" value="ALAT1/2-like"/>
</dbReference>
<dbReference type="Proteomes" id="UP001295444">
    <property type="component" value="Chromosome 05"/>
</dbReference>
<evidence type="ECO:0000256" key="1">
    <source>
        <dbReference type="ARBA" id="ARBA00001933"/>
    </source>
</evidence>